<dbReference type="Gene3D" id="3.40.50.1980">
    <property type="entry name" value="Nitrogenase molybdenum iron protein domain"/>
    <property type="match status" value="2"/>
</dbReference>
<feature type="signal peptide" evidence="3">
    <location>
        <begin position="1"/>
        <end position="21"/>
    </location>
</feature>
<dbReference type="Proteomes" id="UP001652445">
    <property type="component" value="Unassembled WGS sequence"/>
</dbReference>
<dbReference type="PANTHER" id="PTHR30535">
    <property type="entry name" value="VITAMIN B12-BINDING PROTEIN"/>
    <property type="match status" value="1"/>
</dbReference>
<evidence type="ECO:0000313" key="6">
    <source>
        <dbReference type="Proteomes" id="UP001652445"/>
    </source>
</evidence>
<dbReference type="RefSeq" id="WP_262686372.1">
    <property type="nucleotide sequence ID" value="NZ_JAOQIO010000094.1"/>
</dbReference>
<organism evidence="5 6">
    <name type="scientific">Paenibacillus baimaensis</name>
    <dbReference type="NCBI Taxonomy" id="2982185"/>
    <lineage>
        <taxon>Bacteria</taxon>
        <taxon>Bacillati</taxon>
        <taxon>Bacillota</taxon>
        <taxon>Bacilli</taxon>
        <taxon>Bacillales</taxon>
        <taxon>Paenibacillaceae</taxon>
        <taxon>Paenibacillus</taxon>
    </lineage>
</organism>
<dbReference type="PANTHER" id="PTHR30535:SF34">
    <property type="entry name" value="MOLYBDATE-BINDING PROTEIN MOLA"/>
    <property type="match status" value="1"/>
</dbReference>
<evidence type="ECO:0000259" key="4">
    <source>
        <dbReference type="PROSITE" id="PS50983"/>
    </source>
</evidence>
<sequence length="324" mass="34156">MRKPLLMLVLAAALNGLTACASAPSADLGSAPGVKEGSTPSKGSTLIIKDFADRSITFPSAPQKIVALANGEMDIVYALGGTLVGRPTATVPAALQAAQSVEQVGSTHGLDLEKIALLSPDVVLGNHPLNTKDIPGVEGVGSKMVLTSANSIDDIKKQIGLFGQLLQKEDKAKELTQAIDQKLQELKTTPSTAKTRVLMVYGAPGTYMAALNNSLSGDILVSAGGENIAADYPKLDNYPQYAQVNTEKIMKSNPQLIVIMTHGSPEKVKDGFMKEMQQNAAWSSLDAVKNNHIEILPADLFGTNPGTKVVEALDLMSKRLQAAK</sequence>
<evidence type="ECO:0000256" key="1">
    <source>
        <dbReference type="ARBA" id="ARBA00008814"/>
    </source>
</evidence>
<evidence type="ECO:0000256" key="3">
    <source>
        <dbReference type="SAM" id="SignalP"/>
    </source>
</evidence>
<gene>
    <name evidence="5" type="ORF">OB236_25310</name>
</gene>
<dbReference type="NCBIfam" id="NF038402">
    <property type="entry name" value="TroA_like"/>
    <property type="match status" value="1"/>
</dbReference>
<dbReference type="SUPFAM" id="SSF53807">
    <property type="entry name" value="Helical backbone' metal receptor"/>
    <property type="match status" value="1"/>
</dbReference>
<dbReference type="InterPro" id="IPR002491">
    <property type="entry name" value="ABC_transptr_periplasmic_BD"/>
</dbReference>
<comment type="caution">
    <text evidence="5">The sequence shown here is derived from an EMBL/GenBank/DDBJ whole genome shotgun (WGS) entry which is preliminary data.</text>
</comment>
<dbReference type="InterPro" id="IPR050902">
    <property type="entry name" value="ABC_Transporter_SBP"/>
</dbReference>
<feature type="domain" description="Fe/B12 periplasmic-binding" evidence="4">
    <location>
        <begin position="64"/>
        <end position="324"/>
    </location>
</feature>
<evidence type="ECO:0000313" key="5">
    <source>
        <dbReference type="EMBL" id="MCU6795435.1"/>
    </source>
</evidence>
<dbReference type="PROSITE" id="PS50983">
    <property type="entry name" value="FE_B12_PBP"/>
    <property type="match status" value="1"/>
</dbReference>
<protein>
    <submittedName>
        <fullName evidence="5">ABC transporter substrate-binding protein</fullName>
    </submittedName>
</protein>
<accession>A0ABT2ULA9</accession>
<proteinExistence type="inferred from homology"/>
<dbReference type="EMBL" id="JAOQIO010000094">
    <property type="protein sequence ID" value="MCU6795435.1"/>
    <property type="molecule type" value="Genomic_DNA"/>
</dbReference>
<dbReference type="PROSITE" id="PS51257">
    <property type="entry name" value="PROKAR_LIPOPROTEIN"/>
    <property type="match status" value="1"/>
</dbReference>
<evidence type="ECO:0000256" key="2">
    <source>
        <dbReference type="ARBA" id="ARBA00022729"/>
    </source>
</evidence>
<dbReference type="Pfam" id="PF01497">
    <property type="entry name" value="Peripla_BP_2"/>
    <property type="match status" value="1"/>
</dbReference>
<dbReference type="InterPro" id="IPR054828">
    <property type="entry name" value="Vit_B12_bind_prot"/>
</dbReference>
<comment type="similarity">
    <text evidence="1">Belongs to the bacterial solute-binding protein 8 family.</text>
</comment>
<name>A0ABT2ULA9_9BACL</name>
<keyword evidence="6" id="KW-1185">Reference proteome</keyword>
<feature type="chain" id="PRO_5046940094" evidence="3">
    <location>
        <begin position="22"/>
        <end position="324"/>
    </location>
</feature>
<keyword evidence="2 3" id="KW-0732">Signal</keyword>
<reference evidence="5 6" key="1">
    <citation type="submission" date="2022-09" db="EMBL/GenBank/DDBJ databases">
        <authorList>
            <person name="Han X.L."/>
            <person name="Wang Q."/>
            <person name="Lu T."/>
        </authorList>
    </citation>
    <scope>NUCLEOTIDE SEQUENCE [LARGE SCALE GENOMIC DNA]</scope>
    <source>
        <strain evidence="5 6">WQ 127069</strain>
    </source>
</reference>